<dbReference type="NCBIfam" id="TIGR00631">
    <property type="entry name" value="uvrb"/>
    <property type="match status" value="1"/>
</dbReference>
<dbReference type="Pfam" id="PF00271">
    <property type="entry name" value="Helicase_C"/>
    <property type="match status" value="1"/>
</dbReference>
<dbReference type="GO" id="GO:0009380">
    <property type="term" value="C:excinuclease repair complex"/>
    <property type="evidence" value="ECO:0007669"/>
    <property type="project" value="InterPro"/>
</dbReference>
<dbReference type="InterPro" id="IPR006935">
    <property type="entry name" value="Helicase/UvrB_N"/>
</dbReference>
<evidence type="ECO:0000256" key="8">
    <source>
        <dbReference type="ARBA" id="ARBA00022881"/>
    </source>
</evidence>
<evidence type="ECO:0000256" key="9">
    <source>
        <dbReference type="ARBA" id="ARBA00023204"/>
    </source>
</evidence>
<dbReference type="Pfam" id="PF17757">
    <property type="entry name" value="UvrB_inter"/>
    <property type="match status" value="1"/>
</dbReference>
<feature type="binding site" evidence="12">
    <location>
        <begin position="39"/>
        <end position="46"/>
    </location>
    <ligand>
        <name>ATP</name>
        <dbReference type="ChEBI" id="CHEBI:30616"/>
    </ligand>
</feature>
<keyword evidence="9 12" id="KW-0234">DNA repair</keyword>
<dbReference type="PROSITE" id="PS51194">
    <property type="entry name" value="HELICASE_CTER"/>
    <property type="match status" value="1"/>
</dbReference>
<dbReference type="GO" id="GO:0005737">
    <property type="term" value="C:cytoplasm"/>
    <property type="evidence" value="ECO:0007669"/>
    <property type="project" value="UniProtKB-SubCell"/>
</dbReference>
<evidence type="ECO:0000256" key="3">
    <source>
        <dbReference type="ARBA" id="ARBA00022490"/>
    </source>
</evidence>
<evidence type="ECO:0000313" key="19">
    <source>
        <dbReference type="Proteomes" id="UP000620075"/>
    </source>
</evidence>
<dbReference type="NCBIfam" id="NF003673">
    <property type="entry name" value="PRK05298.1"/>
    <property type="match status" value="1"/>
</dbReference>
<dbReference type="Gene3D" id="4.10.860.10">
    <property type="entry name" value="UVR domain"/>
    <property type="match status" value="1"/>
</dbReference>
<comment type="similarity">
    <text evidence="2 12 13">Belongs to the UvrB family.</text>
</comment>
<dbReference type="GO" id="GO:0009381">
    <property type="term" value="F:excinuclease ABC activity"/>
    <property type="evidence" value="ECO:0007669"/>
    <property type="project" value="UniProtKB-UniRule"/>
</dbReference>
<evidence type="ECO:0000259" key="15">
    <source>
        <dbReference type="PROSITE" id="PS50151"/>
    </source>
</evidence>
<evidence type="ECO:0000256" key="4">
    <source>
        <dbReference type="ARBA" id="ARBA00022741"/>
    </source>
</evidence>
<evidence type="ECO:0000256" key="1">
    <source>
        <dbReference type="ARBA" id="ARBA00004496"/>
    </source>
</evidence>
<dbReference type="GO" id="GO:0009432">
    <property type="term" value="P:SOS response"/>
    <property type="evidence" value="ECO:0007669"/>
    <property type="project" value="UniProtKB-UniRule"/>
</dbReference>
<keyword evidence="7 12" id="KW-0067">ATP-binding</keyword>
<gene>
    <name evidence="12 18" type="primary">uvrB</name>
    <name evidence="18" type="ORF">JF888_14305</name>
</gene>
<dbReference type="GO" id="GO:0005524">
    <property type="term" value="F:ATP binding"/>
    <property type="evidence" value="ECO:0007669"/>
    <property type="project" value="UniProtKB-UniRule"/>
</dbReference>
<evidence type="ECO:0000259" key="16">
    <source>
        <dbReference type="PROSITE" id="PS51192"/>
    </source>
</evidence>
<dbReference type="InterPro" id="IPR036876">
    <property type="entry name" value="UVR_dom_sf"/>
</dbReference>
<feature type="coiled-coil region" evidence="14">
    <location>
        <begin position="616"/>
        <end position="643"/>
    </location>
</feature>
<dbReference type="HAMAP" id="MF_00204">
    <property type="entry name" value="UvrB"/>
    <property type="match status" value="1"/>
</dbReference>
<evidence type="ECO:0000256" key="12">
    <source>
        <dbReference type="HAMAP-Rule" id="MF_00204"/>
    </source>
</evidence>
<keyword evidence="5 12" id="KW-0227">DNA damage</keyword>
<feature type="domain" description="Helicase C-terminal" evidence="17">
    <location>
        <begin position="429"/>
        <end position="591"/>
    </location>
</feature>
<protein>
    <recommendedName>
        <fullName evidence="11 12">UvrABC system protein B</fullName>
        <shortName evidence="12">Protein UvrB</shortName>
    </recommendedName>
    <alternativeName>
        <fullName evidence="12">Excinuclease ABC subunit B</fullName>
    </alternativeName>
</protein>
<accession>A0A934KIR1</accession>
<comment type="subunit">
    <text evidence="10 12 13">Forms a heterotetramer with UvrA during the search for lesions. Interacts with UvrC in an incision complex.</text>
</comment>
<keyword evidence="6 12" id="KW-0228">DNA excision</keyword>
<evidence type="ECO:0000256" key="10">
    <source>
        <dbReference type="ARBA" id="ARBA00026033"/>
    </source>
</evidence>
<dbReference type="CDD" id="cd17916">
    <property type="entry name" value="DEXHc_UvrB"/>
    <property type="match status" value="1"/>
</dbReference>
<dbReference type="InterPro" id="IPR024759">
    <property type="entry name" value="UvrB_YAD/RRR_dom"/>
</dbReference>
<keyword evidence="14" id="KW-0175">Coiled coil</keyword>
<dbReference type="SUPFAM" id="SSF52540">
    <property type="entry name" value="P-loop containing nucleoside triphosphate hydrolases"/>
    <property type="match status" value="2"/>
</dbReference>
<dbReference type="InterPro" id="IPR027417">
    <property type="entry name" value="P-loop_NTPase"/>
</dbReference>
<dbReference type="PANTHER" id="PTHR24029">
    <property type="entry name" value="UVRABC SYSTEM PROTEIN B"/>
    <property type="match status" value="1"/>
</dbReference>
<proteinExistence type="inferred from homology"/>
<dbReference type="PROSITE" id="PS50151">
    <property type="entry name" value="UVR"/>
    <property type="match status" value="1"/>
</dbReference>
<dbReference type="InterPro" id="IPR004807">
    <property type="entry name" value="UvrB"/>
</dbReference>
<dbReference type="CDD" id="cd18790">
    <property type="entry name" value="SF2_C_UvrB"/>
    <property type="match status" value="1"/>
</dbReference>
<evidence type="ECO:0000256" key="13">
    <source>
        <dbReference type="RuleBase" id="RU003587"/>
    </source>
</evidence>
<comment type="domain">
    <text evidence="12">The beta-hairpin motif is involved in DNA binding.</text>
</comment>
<dbReference type="InterPro" id="IPR001650">
    <property type="entry name" value="Helicase_C-like"/>
</dbReference>
<evidence type="ECO:0000256" key="11">
    <source>
        <dbReference type="ARBA" id="ARBA00029504"/>
    </source>
</evidence>
<comment type="caution">
    <text evidence="18">The sequence shown here is derived from an EMBL/GenBank/DDBJ whole genome shotgun (WGS) entry which is preliminary data.</text>
</comment>
<dbReference type="Pfam" id="PF04851">
    <property type="entry name" value="ResIII"/>
    <property type="match status" value="1"/>
</dbReference>
<feature type="domain" description="Helicase ATP-binding" evidence="16">
    <location>
        <begin position="26"/>
        <end position="179"/>
    </location>
</feature>
<dbReference type="SMART" id="SM00490">
    <property type="entry name" value="HELICc"/>
    <property type="match status" value="1"/>
</dbReference>
<comment type="function">
    <text evidence="12">The UvrABC repair system catalyzes the recognition and processing of DNA lesions. A damage recognition complex composed of 2 UvrA and 2 UvrB subunits scans DNA for abnormalities. Upon binding of the UvrA(2)B(2) complex to a putative damaged site, the DNA wraps around one UvrB monomer. DNA wrap is dependent on ATP binding by UvrB and probably causes local melting of the DNA helix, facilitating insertion of UvrB beta-hairpin between the DNA strands. Then UvrB probes one DNA strand for the presence of a lesion. If a lesion is found the UvrA subunits dissociate and the UvrB-DNA preincision complex is formed. This complex is subsequently bound by UvrC and the second UvrB is released. If no lesion is found, the DNA wraps around the other UvrB subunit that will check the other stand for damage.</text>
</comment>
<dbReference type="RefSeq" id="WP_338181800.1">
    <property type="nucleotide sequence ID" value="NZ_JAEKNQ010000057.1"/>
</dbReference>
<dbReference type="Pfam" id="PF02151">
    <property type="entry name" value="UVR"/>
    <property type="match status" value="1"/>
</dbReference>
<dbReference type="InterPro" id="IPR041471">
    <property type="entry name" value="UvrB_inter"/>
</dbReference>
<dbReference type="AlphaFoldDB" id="A0A934KIR1"/>
<keyword evidence="12 13" id="KW-0742">SOS response</keyword>
<dbReference type="GO" id="GO:0016887">
    <property type="term" value="F:ATP hydrolysis activity"/>
    <property type="evidence" value="ECO:0007669"/>
    <property type="project" value="InterPro"/>
</dbReference>
<keyword evidence="3 12" id="KW-0963">Cytoplasm</keyword>
<dbReference type="PANTHER" id="PTHR24029:SF0">
    <property type="entry name" value="UVRABC SYSTEM PROTEIN B"/>
    <property type="match status" value="1"/>
</dbReference>
<evidence type="ECO:0000256" key="7">
    <source>
        <dbReference type="ARBA" id="ARBA00022840"/>
    </source>
</evidence>
<organism evidence="18 19">
    <name type="scientific">Candidatus Dormiibacter inghamiae</name>
    <dbReference type="NCBI Taxonomy" id="3127013"/>
    <lineage>
        <taxon>Bacteria</taxon>
        <taxon>Bacillati</taxon>
        <taxon>Candidatus Dormiibacterota</taxon>
        <taxon>Candidatus Dormibacteria</taxon>
        <taxon>Candidatus Dormibacterales</taxon>
        <taxon>Candidatus Dormibacteraceae</taxon>
        <taxon>Candidatus Dormiibacter</taxon>
    </lineage>
</organism>
<dbReference type="InterPro" id="IPR001943">
    <property type="entry name" value="UVR_dom"/>
</dbReference>
<feature type="short sequence motif" description="Beta-hairpin" evidence="12">
    <location>
        <begin position="92"/>
        <end position="115"/>
    </location>
</feature>
<dbReference type="GO" id="GO:0006289">
    <property type="term" value="P:nucleotide-excision repair"/>
    <property type="evidence" value="ECO:0007669"/>
    <property type="project" value="UniProtKB-UniRule"/>
</dbReference>
<dbReference type="PROSITE" id="PS51192">
    <property type="entry name" value="HELICASE_ATP_BIND_1"/>
    <property type="match status" value="1"/>
</dbReference>
<comment type="subcellular location">
    <subcellularLocation>
        <location evidence="1 12 13">Cytoplasm</location>
    </subcellularLocation>
</comment>
<dbReference type="EMBL" id="JAEKNQ010000057">
    <property type="protein sequence ID" value="MBJ7604336.1"/>
    <property type="molecule type" value="Genomic_DNA"/>
</dbReference>
<dbReference type="Gene3D" id="3.40.50.300">
    <property type="entry name" value="P-loop containing nucleotide triphosphate hydrolases"/>
    <property type="match status" value="3"/>
</dbReference>
<evidence type="ECO:0000313" key="18">
    <source>
        <dbReference type="EMBL" id="MBJ7604336.1"/>
    </source>
</evidence>
<evidence type="ECO:0000259" key="17">
    <source>
        <dbReference type="PROSITE" id="PS51194"/>
    </source>
</evidence>
<dbReference type="Pfam" id="PF12344">
    <property type="entry name" value="UvrB"/>
    <property type="match status" value="1"/>
</dbReference>
<dbReference type="SMART" id="SM00487">
    <property type="entry name" value="DEXDc"/>
    <property type="match status" value="1"/>
</dbReference>
<keyword evidence="8 12" id="KW-0267">Excision nuclease</keyword>
<evidence type="ECO:0000256" key="6">
    <source>
        <dbReference type="ARBA" id="ARBA00022769"/>
    </source>
</evidence>
<evidence type="ECO:0000256" key="5">
    <source>
        <dbReference type="ARBA" id="ARBA00022763"/>
    </source>
</evidence>
<evidence type="ECO:0000256" key="14">
    <source>
        <dbReference type="SAM" id="Coils"/>
    </source>
</evidence>
<feature type="domain" description="UVR" evidence="15">
    <location>
        <begin position="620"/>
        <end position="655"/>
    </location>
</feature>
<keyword evidence="4 12" id="KW-0547">Nucleotide-binding</keyword>
<dbReference type="Proteomes" id="UP000620075">
    <property type="component" value="Unassembled WGS sequence"/>
</dbReference>
<reference evidence="18 19" key="1">
    <citation type="submission" date="2020-10" db="EMBL/GenBank/DDBJ databases">
        <title>Ca. Dormibacterota MAGs.</title>
        <authorList>
            <person name="Montgomery K."/>
        </authorList>
    </citation>
    <scope>NUCLEOTIDE SEQUENCE [LARGE SCALE GENOMIC DNA]</scope>
    <source>
        <strain evidence="18">SC8811_S16_3</strain>
    </source>
</reference>
<name>A0A934KIR1_9BACT</name>
<dbReference type="GO" id="GO:0003677">
    <property type="term" value="F:DNA binding"/>
    <property type="evidence" value="ECO:0007669"/>
    <property type="project" value="UniProtKB-UniRule"/>
</dbReference>
<sequence>MPTAFQIDAPFEPKGDQPQAIRELIQGVREGVREQTLLGVTGSGKTNVVAWALQDLGRPVLVLSPNKTLAAQLWAEFNRLFPRNAVEYFVSYYDYYQPEAYIARSDTYIEKDSSRNEEIDRLRHRATGSLLTRRDVIVVASISCIYGIGSVEDYMGESLTLKAGQTLRREIFLRKLTEMLYERNDYDLSRLRFRVRGDIVDVVPASEEKVYRIEFFGDEIDRIQELDSVTGEILGKREELTIFPATHYVTPRGKLELAMRDIETELEERCRWFDEHGNLLESQRLRQRTNFDLEMLRETGTCAGVENYSRHLTRRQPGEAPYTLLDFLPDDALIFVDESHVAVPQIGGMLGGDRSRKAALVEYGFRLPSAFDNRPLSFEEWDERASQIVYVSATPGPYELEKSQRVVEMLVRPTGLVDPAIEVRKTEGQVDDLVAELRQRAEMDQRCLITTLTKRFAEDLTDYLKEYGVRVRYIHSDLDAIERIEVLRGLRQGDFDVLVGINLLREGLDLPEVALVAILDADKEGYLRSFRSFIQTIGRAARNVEGHVIMYADKITDSMREAIDETDRRRARQIAYNEEHSITPETVKKAIYALEIDHKDLQADAVELMAGAGVPRADLLAIVRDLEKEMKRLSKELAFEDAARVRDKIIGIRKRLAGEDSGGEDDAEVALAIAAAPKQRTTQVQNWRRSRRGP</sequence>
<evidence type="ECO:0000256" key="2">
    <source>
        <dbReference type="ARBA" id="ARBA00008533"/>
    </source>
</evidence>
<dbReference type="SUPFAM" id="SSF46600">
    <property type="entry name" value="C-terminal UvrC-binding domain of UvrB"/>
    <property type="match status" value="1"/>
</dbReference>
<dbReference type="InterPro" id="IPR014001">
    <property type="entry name" value="Helicase_ATP-bd"/>
</dbReference>